<keyword evidence="2" id="KW-0472">Membrane</keyword>
<keyword evidence="2" id="KW-1133">Transmembrane helix</keyword>
<evidence type="ECO:0000313" key="3">
    <source>
        <dbReference type="EMBL" id="RGE72767.1"/>
    </source>
</evidence>
<dbReference type="AlphaFoldDB" id="A0A3E3J0B6"/>
<evidence type="ECO:0000256" key="1">
    <source>
        <dbReference type="SAM" id="MobiDB-lite"/>
    </source>
</evidence>
<name>A0A3E3J0B6_9FIRM</name>
<feature type="compositionally biased region" description="Low complexity" evidence="1">
    <location>
        <begin position="11"/>
        <end position="35"/>
    </location>
</feature>
<evidence type="ECO:0000313" key="4">
    <source>
        <dbReference type="Proteomes" id="UP000261166"/>
    </source>
</evidence>
<feature type="region of interest" description="Disordered" evidence="1">
    <location>
        <begin position="1"/>
        <end position="40"/>
    </location>
</feature>
<feature type="transmembrane region" description="Helical" evidence="2">
    <location>
        <begin position="441"/>
        <end position="462"/>
    </location>
</feature>
<feature type="transmembrane region" description="Helical" evidence="2">
    <location>
        <begin position="290"/>
        <end position="315"/>
    </location>
</feature>
<evidence type="ECO:0000256" key="2">
    <source>
        <dbReference type="SAM" id="Phobius"/>
    </source>
</evidence>
<feature type="transmembrane region" description="Helical" evidence="2">
    <location>
        <begin position="483"/>
        <end position="501"/>
    </location>
</feature>
<sequence>MEMKNKKNTKAAEAGKGAKAATASKAANASEAATASEDDGKRGPAGFFRENALFCLLFCGMGIYYLWRMFSIPPWYDELYTYENFIDRGVIYSMIHWPLPNNHVFFSALSAVLNKLGSPYIGLRGISFLASMGSLLLLYRILRKAVPANLAAAGAALFAAMYNVVQQAAQGRGYALSGFFLLAAVNCLYEICVPDAGGISGAFAGTGQEYEKGGQKGEGGIKELQKISGREIKGRKIKGRKIDRRFWYYVGFAACLTGGLYTIASNLYWVVPVCMAGGLYLLFSGKYKTLFRLIGASLTAALATFGLYTIIWLAIGSNFLVKEEAGPFFGKGHFYVLLHAPFAAFSRGMQAMLSDPNIQSIDRSRFNSEFILYLERVANQVYPNGGRILLVLTAVGLVLALLLCIRAFRRKDMPVFFLALYTVVLTVMVPVFLTMQCVFPYLRVFTYMGSVLAMLFVLMVYAGANMVRSLMVKGKGTESLARVGKATALVFAAAGILFSVYSCRLPEYNAGYDSRDNHIYAALKQLDEQEVDTVLVGDVYARLNLYFHIRRCRGKELVMDYEQPDYVLMDKVQTGPEGEALVWPYEMNTQDFPWEWIEEHMEVVFEDDSYIAYQVVK</sequence>
<accession>A0A3E3J0B6</accession>
<protein>
    <recommendedName>
        <fullName evidence="5">Glycosyltransferase RgtA/B/C/D-like domain-containing protein</fullName>
    </recommendedName>
</protein>
<feature type="transmembrane region" description="Helical" evidence="2">
    <location>
        <begin position="51"/>
        <end position="67"/>
    </location>
</feature>
<feature type="transmembrane region" description="Helical" evidence="2">
    <location>
        <begin position="388"/>
        <end position="408"/>
    </location>
</feature>
<proteinExistence type="predicted"/>
<feature type="transmembrane region" description="Helical" evidence="2">
    <location>
        <begin position="267"/>
        <end position="283"/>
    </location>
</feature>
<dbReference type="EMBL" id="QVLU01000005">
    <property type="protein sequence ID" value="RGE72767.1"/>
    <property type="molecule type" value="Genomic_DNA"/>
</dbReference>
<feature type="transmembrane region" description="Helical" evidence="2">
    <location>
        <begin position="246"/>
        <end position="261"/>
    </location>
</feature>
<evidence type="ECO:0008006" key="5">
    <source>
        <dbReference type="Google" id="ProtNLM"/>
    </source>
</evidence>
<keyword evidence="2" id="KW-0812">Transmembrane</keyword>
<reference evidence="3 4" key="1">
    <citation type="submission" date="2018-08" db="EMBL/GenBank/DDBJ databases">
        <title>A genome reference for cultivated species of the human gut microbiota.</title>
        <authorList>
            <person name="Zou Y."/>
            <person name="Xue W."/>
            <person name="Luo G."/>
        </authorList>
    </citation>
    <scope>NUCLEOTIDE SEQUENCE [LARGE SCALE GENOMIC DNA]</scope>
    <source>
        <strain evidence="3 4">AF26-4BH</strain>
    </source>
</reference>
<gene>
    <name evidence="3" type="ORF">DWY69_07850</name>
</gene>
<comment type="caution">
    <text evidence="3">The sequence shown here is derived from an EMBL/GenBank/DDBJ whole genome shotgun (WGS) entry which is preliminary data.</text>
</comment>
<organism evidence="3 4">
    <name type="scientific">Eisenbergiella massiliensis</name>
    <dbReference type="NCBI Taxonomy" id="1720294"/>
    <lineage>
        <taxon>Bacteria</taxon>
        <taxon>Bacillati</taxon>
        <taxon>Bacillota</taxon>
        <taxon>Clostridia</taxon>
        <taxon>Lachnospirales</taxon>
        <taxon>Lachnospiraceae</taxon>
        <taxon>Eisenbergiella</taxon>
    </lineage>
</organism>
<feature type="transmembrane region" description="Helical" evidence="2">
    <location>
        <begin position="121"/>
        <end position="139"/>
    </location>
</feature>
<dbReference type="Proteomes" id="UP000261166">
    <property type="component" value="Unassembled WGS sequence"/>
</dbReference>
<feature type="transmembrane region" description="Helical" evidence="2">
    <location>
        <begin position="415"/>
        <end position="435"/>
    </location>
</feature>
<feature type="transmembrane region" description="Helical" evidence="2">
    <location>
        <begin position="146"/>
        <end position="165"/>
    </location>
</feature>